<evidence type="ECO:0000313" key="2">
    <source>
        <dbReference type="EMBL" id="ACZ41467.1"/>
    </source>
</evidence>
<keyword evidence="1" id="KW-1133">Transmembrane helix</keyword>
<feature type="transmembrane region" description="Helical" evidence="1">
    <location>
        <begin position="67"/>
        <end position="85"/>
    </location>
</feature>
<dbReference type="Proteomes" id="UP000000323">
    <property type="component" value="Chromosome 1"/>
</dbReference>
<dbReference type="AlphaFoldDB" id="D1CEW1"/>
<evidence type="ECO:0000313" key="3">
    <source>
        <dbReference type="Proteomes" id="UP000000323"/>
    </source>
</evidence>
<dbReference type="KEGG" id="ttr:Tter_0549"/>
<organism evidence="2 3">
    <name type="scientific">Thermobaculum terrenum (strain ATCC BAA-798 / CCMEE 7001 / YNP1)</name>
    <dbReference type="NCBI Taxonomy" id="525904"/>
    <lineage>
        <taxon>Bacteria</taxon>
        <taxon>Bacillati</taxon>
        <taxon>Chloroflexota</taxon>
        <taxon>Chloroflexia</taxon>
        <taxon>Candidatus Thermobaculales</taxon>
        <taxon>Candidatus Thermobaculaceae</taxon>
        <taxon>Thermobaculum</taxon>
    </lineage>
</organism>
<keyword evidence="3" id="KW-1185">Reference proteome</keyword>
<accession>D1CEW1</accession>
<evidence type="ECO:0000256" key="1">
    <source>
        <dbReference type="SAM" id="Phobius"/>
    </source>
</evidence>
<keyword evidence="1" id="KW-0472">Membrane</keyword>
<keyword evidence="1" id="KW-0812">Transmembrane</keyword>
<gene>
    <name evidence="2" type="ordered locus">Tter_0549</name>
</gene>
<proteinExistence type="predicted"/>
<reference evidence="3" key="1">
    <citation type="journal article" date="2010" name="Stand. Genomic Sci.">
        <title>Complete genome sequence of 'Thermobaculum terrenum' type strain (YNP1).</title>
        <authorList>
            <person name="Kiss H."/>
            <person name="Cleland D."/>
            <person name="Lapidus A."/>
            <person name="Lucas S."/>
            <person name="Glavina Del Rio T."/>
            <person name="Nolan M."/>
            <person name="Tice H."/>
            <person name="Han C."/>
            <person name="Goodwin L."/>
            <person name="Pitluck S."/>
            <person name="Liolios K."/>
            <person name="Ivanova N."/>
            <person name="Mavromatis K."/>
            <person name="Ovchinnikova G."/>
            <person name="Pati A."/>
            <person name="Chen A."/>
            <person name="Palaniappan K."/>
            <person name="Land M."/>
            <person name="Hauser L."/>
            <person name="Chang Y."/>
            <person name="Jeffries C."/>
            <person name="Lu M."/>
            <person name="Brettin T."/>
            <person name="Detter J."/>
            <person name="Goker M."/>
            <person name="Tindall B."/>
            <person name="Beck B."/>
            <person name="McDermott T."/>
            <person name="Woyke T."/>
            <person name="Bristow J."/>
            <person name="Eisen J."/>
            <person name="Markowitz V."/>
            <person name="Hugenholtz P."/>
            <person name="Kyrpides N."/>
            <person name="Klenk H."/>
            <person name="Cheng J."/>
        </authorList>
    </citation>
    <scope>NUCLEOTIDE SEQUENCE [LARGE SCALE GENOMIC DNA]</scope>
    <source>
        <strain evidence="3">ATCC BAA-798 / YNP1</strain>
    </source>
</reference>
<dbReference type="HOGENOM" id="CLU_2482292_0_0_0"/>
<dbReference type="EMBL" id="CP001825">
    <property type="protein sequence ID" value="ACZ41467.1"/>
    <property type="molecule type" value="Genomic_DNA"/>
</dbReference>
<name>D1CEW1_THET1</name>
<dbReference type="STRING" id="525904.Tter_0549"/>
<protein>
    <submittedName>
        <fullName evidence="2">Uncharacterized protein</fullName>
    </submittedName>
</protein>
<sequence length="87" mass="9937">MKGQQSRPFSPWGHPLVEESLFCVLTRVHGLGRALAVAWVPLLFDHRVTLLENLQGLRAYRPCLHRWHGYGLLVLALGLTIRCMLLH</sequence>